<dbReference type="AlphaFoldDB" id="A0A365L816"/>
<keyword evidence="2" id="KW-1185">Reference proteome</keyword>
<proteinExistence type="predicted"/>
<dbReference type="Proteomes" id="UP000251002">
    <property type="component" value="Unassembled WGS sequence"/>
</dbReference>
<dbReference type="EMBL" id="QLZR01000001">
    <property type="protein sequence ID" value="RAZ81529.1"/>
    <property type="molecule type" value="Genomic_DNA"/>
</dbReference>
<evidence type="ECO:0000313" key="1">
    <source>
        <dbReference type="EMBL" id="RAZ81529.1"/>
    </source>
</evidence>
<comment type="caution">
    <text evidence="1">The sequence shown here is derived from an EMBL/GenBank/DDBJ whole genome shotgun (WGS) entry which is preliminary data.</text>
</comment>
<protein>
    <submittedName>
        <fullName evidence="1">CxxH/CxxC protein</fullName>
    </submittedName>
</protein>
<accession>A0A365L816</accession>
<dbReference type="RefSeq" id="WP_112222178.1">
    <property type="nucleotide sequence ID" value="NZ_CP047673.1"/>
</dbReference>
<dbReference type="Pfam" id="PF14116">
    <property type="entry name" value="YyzF"/>
    <property type="match status" value="1"/>
</dbReference>
<sequence length="54" mass="6112">MEIKCCKTHVEHGLDVFVAKTESYPILTELSEDEKLSTKCEYCEEPALYLVASS</sequence>
<dbReference type="NCBIfam" id="TIGR04129">
    <property type="entry name" value="CxxH_BA5709"/>
    <property type="match status" value="1"/>
</dbReference>
<name>A0A365L816_9BACL</name>
<dbReference type="InterPro" id="IPR025626">
    <property type="entry name" value="YyzF"/>
</dbReference>
<organism evidence="1 2">
    <name type="scientific">Planococcus halotolerans</name>
    <dbReference type="NCBI Taxonomy" id="2233542"/>
    <lineage>
        <taxon>Bacteria</taxon>
        <taxon>Bacillati</taxon>
        <taxon>Bacillota</taxon>
        <taxon>Bacilli</taxon>
        <taxon>Bacillales</taxon>
        <taxon>Caryophanaceae</taxon>
        <taxon>Planococcus</taxon>
    </lineage>
</organism>
<reference evidence="1 2" key="1">
    <citation type="submission" date="2018-06" db="EMBL/GenBank/DDBJ databases">
        <title>The draft genome sequences of strains SCU63 and S1.</title>
        <authorList>
            <person name="Gan L."/>
        </authorList>
    </citation>
    <scope>NUCLEOTIDE SEQUENCE [LARGE SCALE GENOMIC DNA]</scope>
    <source>
        <strain evidence="1 2">SCU63</strain>
    </source>
</reference>
<evidence type="ECO:0000313" key="2">
    <source>
        <dbReference type="Proteomes" id="UP000251002"/>
    </source>
</evidence>
<gene>
    <name evidence="1" type="ORF">DP120_04445</name>
</gene>